<evidence type="ECO:0000256" key="1">
    <source>
        <dbReference type="ARBA" id="ARBA00009995"/>
    </source>
</evidence>
<dbReference type="SUPFAM" id="SSF53756">
    <property type="entry name" value="UDP-Glycosyltransferase/glycogen phosphorylase"/>
    <property type="match status" value="1"/>
</dbReference>
<evidence type="ECO:0000256" key="4">
    <source>
        <dbReference type="RuleBase" id="RU362057"/>
    </source>
</evidence>
<dbReference type="EMBL" id="JBHFFA010000006">
    <property type="protein sequence ID" value="KAL2622545.1"/>
    <property type="molecule type" value="Genomic_DNA"/>
</dbReference>
<dbReference type="GO" id="GO:0016757">
    <property type="term" value="F:glycosyltransferase activity"/>
    <property type="evidence" value="ECO:0007669"/>
    <property type="project" value="UniProtKB-KW"/>
</dbReference>
<dbReference type="InterPro" id="IPR002213">
    <property type="entry name" value="UDP_glucos_trans"/>
</dbReference>
<gene>
    <name evidence="5" type="ORF">R1flu_002750</name>
</gene>
<reference evidence="5 6" key="1">
    <citation type="submission" date="2024-09" db="EMBL/GenBank/DDBJ databases">
        <title>Chromosome-scale assembly of Riccia fluitans.</title>
        <authorList>
            <person name="Paukszto L."/>
            <person name="Sawicki J."/>
            <person name="Karawczyk K."/>
            <person name="Piernik-Szablinska J."/>
            <person name="Szczecinska M."/>
            <person name="Mazdziarz M."/>
        </authorList>
    </citation>
    <scope>NUCLEOTIDE SEQUENCE [LARGE SCALE GENOMIC DNA]</scope>
    <source>
        <strain evidence="5">Rf_01</strain>
        <tissue evidence="5">Aerial parts of the thallus</tissue>
    </source>
</reference>
<keyword evidence="2 3" id="KW-0808">Transferase</keyword>
<accession>A0ABD1Y719</accession>
<evidence type="ECO:0000256" key="2">
    <source>
        <dbReference type="ARBA" id="ARBA00022679"/>
    </source>
</evidence>
<dbReference type="FunFam" id="3.40.50.2000:FF:000056">
    <property type="entry name" value="Glycosyltransferase"/>
    <property type="match status" value="1"/>
</dbReference>
<dbReference type="Proteomes" id="UP001605036">
    <property type="component" value="Unassembled WGS sequence"/>
</dbReference>
<dbReference type="Gene3D" id="3.40.50.2000">
    <property type="entry name" value="Glycogen Phosphorylase B"/>
    <property type="match status" value="2"/>
</dbReference>
<keyword evidence="6" id="KW-1185">Reference proteome</keyword>
<comment type="similarity">
    <text evidence="1 3">Belongs to the UDP-glycosyltransferase family.</text>
</comment>
<comment type="caution">
    <text evidence="5">The sequence shown here is derived from an EMBL/GenBank/DDBJ whole genome shotgun (WGS) entry which is preliminary data.</text>
</comment>
<organism evidence="5 6">
    <name type="scientific">Riccia fluitans</name>
    <dbReference type="NCBI Taxonomy" id="41844"/>
    <lineage>
        <taxon>Eukaryota</taxon>
        <taxon>Viridiplantae</taxon>
        <taxon>Streptophyta</taxon>
        <taxon>Embryophyta</taxon>
        <taxon>Marchantiophyta</taxon>
        <taxon>Marchantiopsida</taxon>
        <taxon>Marchantiidae</taxon>
        <taxon>Marchantiales</taxon>
        <taxon>Ricciaceae</taxon>
        <taxon>Riccia</taxon>
    </lineage>
</organism>
<protein>
    <recommendedName>
        <fullName evidence="4">Glycosyltransferase</fullName>
        <ecNumber evidence="4">2.4.1.-</ecNumber>
    </recommendedName>
</protein>
<evidence type="ECO:0000256" key="3">
    <source>
        <dbReference type="RuleBase" id="RU003718"/>
    </source>
</evidence>
<dbReference type="PANTHER" id="PTHR48045">
    <property type="entry name" value="UDP-GLYCOSYLTRANSFERASE 72B1"/>
    <property type="match status" value="1"/>
</dbReference>
<dbReference type="AlphaFoldDB" id="A0ABD1Y719"/>
<proteinExistence type="inferred from homology"/>
<dbReference type="EC" id="2.4.1.-" evidence="4"/>
<name>A0ABD1Y719_9MARC</name>
<evidence type="ECO:0000313" key="6">
    <source>
        <dbReference type="Proteomes" id="UP001605036"/>
    </source>
</evidence>
<dbReference type="CDD" id="cd03784">
    <property type="entry name" value="GT1_Gtf-like"/>
    <property type="match status" value="1"/>
</dbReference>
<evidence type="ECO:0000313" key="5">
    <source>
        <dbReference type="EMBL" id="KAL2622545.1"/>
    </source>
</evidence>
<keyword evidence="3" id="KW-0328">Glycosyltransferase</keyword>
<sequence>MAEEHRRRPHALLLPLRGQGHMAPMMNVAFRLANHGVTITLASFRKDISGIRSKYAKELHGLDFHLVELDFDPEESSSEVTLFGVMEGFRRGCLAYMEELEADKQAGNNIPSCIIADFFYTWTEDVAMRLGMKCYVFFPSSATVPRLYQVVPELLETGKLQWREKNKNVKAFDGVLDIPGVGALKYSELPLFVREITGRVLAMNPGNRSILVNTFYDLDSKAIDMYNEHFSSSESGAPKLYPIGPVITMPTDTDLAFNGTKDTEGADCMSWLDGQPAASVIYICLGSMARLFPPQIKQLAQALEATENCRFLWVLHKGKGNFESLEEVLPPGFEEKVKGRGMVTTGWVPQLQILAHSAILGFLSHCGWGSTMESLTSAVPMIAWPQGADQYLNCRTVVDEVKVAVEVVRDAEGIVQQKEFERAFGILLGEESKEMKMRSQELKAKGEAAIAPGGSSERALVQLVEEIKSYSS</sequence>
<dbReference type="PROSITE" id="PS00375">
    <property type="entry name" value="UDPGT"/>
    <property type="match status" value="1"/>
</dbReference>
<dbReference type="Pfam" id="PF00201">
    <property type="entry name" value="UDPGT"/>
    <property type="match status" value="1"/>
</dbReference>
<dbReference type="PANTHER" id="PTHR48045:SF31">
    <property type="entry name" value="UDP-GLYCOSYLTRANSFERASE 76B1-LIKE"/>
    <property type="match status" value="1"/>
</dbReference>
<dbReference type="InterPro" id="IPR035595">
    <property type="entry name" value="UDP_glycos_trans_CS"/>
</dbReference>